<dbReference type="Gene3D" id="1.20.5.170">
    <property type="match status" value="1"/>
</dbReference>
<reference evidence="5 6" key="1">
    <citation type="journal article" date="2024" name="J. Plant Pathol.">
        <title>Sequence and assembly of the genome of Seiridium unicorne, isolate CBS 538.82, causal agent of cypress canker disease.</title>
        <authorList>
            <person name="Scali E."/>
            <person name="Rocca G.D."/>
            <person name="Danti R."/>
            <person name="Garbelotto M."/>
            <person name="Barberini S."/>
            <person name="Baroncelli R."/>
            <person name="Emiliani G."/>
        </authorList>
    </citation>
    <scope>NUCLEOTIDE SEQUENCE [LARGE SCALE GENOMIC DNA]</scope>
    <source>
        <strain evidence="5 6">BM-138-508</strain>
    </source>
</reference>
<feature type="domain" description="Autophagy-related protein 16" evidence="4">
    <location>
        <begin position="7"/>
        <end position="190"/>
    </location>
</feature>
<keyword evidence="6" id="KW-1185">Reference proteome</keyword>
<dbReference type="Proteomes" id="UP001408356">
    <property type="component" value="Unassembled WGS sequence"/>
</dbReference>
<gene>
    <name evidence="5" type="ORF">SUNI508_12878</name>
</gene>
<comment type="caution">
    <text evidence="5">The sequence shown here is derived from an EMBL/GenBank/DDBJ whole genome shotgun (WGS) entry which is preliminary data.</text>
</comment>
<comment type="similarity">
    <text evidence="1">Belongs to the ATG16 family.</text>
</comment>
<accession>A0ABR2VGT1</accession>
<evidence type="ECO:0000313" key="6">
    <source>
        <dbReference type="Proteomes" id="UP001408356"/>
    </source>
</evidence>
<protein>
    <submittedName>
        <fullName evidence="5">Autophagy-related protein 16</fullName>
    </submittedName>
</protein>
<evidence type="ECO:0000313" key="5">
    <source>
        <dbReference type="EMBL" id="KAK9425818.1"/>
    </source>
</evidence>
<feature type="coiled-coil region" evidence="2">
    <location>
        <begin position="73"/>
        <end position="177"/>
    </location>
</feature>
<dbReference type="InterPro" id="IPR013923">
    <property type="entry name" value="Autophagy-rel_prot_16_dom"/>
</dbReference>
<feature type="compositionally biased region" description="Low complexity" evidence="3">
    <location>
        <begin position="56"/>
        <end position="69"/>
    </location>
</feature>
<keyword evidence="2" id="KW-0175">Coiled coil</keyword>
<evidence type="ECO:0000259" key="4">
    <source>
        <dbReference type="Pfam" id="PF08614"/>
    </source>
</evidence>
<dbReference type="Pfam" id="PF08614">
    <property type="entry name" value="ATG16"/>
    <property type="match status" value="1"/>
</dbReference>
<evidence type="ECO:0000256" key="1">
    <source>
        <dbReference type="ARBA" id="ARBA00005331"/>
    </source>
</evidence>
<evidence type="ECO:0000256" key="2">
    <source>
        <dbReference type="SAM" id="Coils"/>
    </source>
</evidence>
<sequence>MPDWRSQYLANLHEAELRNPVNKDLVAACSQLADRVASLEAEKAVLLQSSPAQPKTTSSGSTPSSADSSDLTIAQLRLDLAEALRAKGQLQTKFKNADAELQKLRSKSKVDDKRIHDLTTERNSLTSKLRDRNEEVVGKTRLLKDVQDDNLTLNIQLDVRENDLKKLKSENKELVDRWMRKMEKEAEAMNLANEPQANGRKR</sequence>
<organism evidence="5 6">
    <name type="scientific">Seiridium unicorne</name>
    <dbReference type="NCBI Taxonomy" id="138068"/>
    <lineage>
        <taxon>Eukaryota</taxon>
        <taxon>Fungi</taxon>
        <taxon>Dikarya</taxon>
        <taxon>Ascomycota</taxon>
        <taxon>Pezizomycotina</taxon>
        <taxon>Sordariomycetes</taxon>
        <taxon>Xylariomycetidae</taxon>
        <taxon>Amphisphaeriales</taxon>
        <taxon>Sporocadaceae</taxon>
        <taxon>Seiridium</taxon>
    </lineage>
</organism>
<proteinExistence type="inferred from homology"/>
<name>A0ABR2VGT1_9PEZI</name>
<dbReference type="CDD" id="cd22887">
    <property type="entry name" value="Atg16_CCD"/>
    <property type="match status" value="1"/>
</dbReference>
<evidence type="ECO:0000256" key="3">
    <source>
        <dbReference type="SAM" id="MobiDB-lite"/>
    </source>
</evidence>
<dbReference type="EMBL" id="JARVKF010000012">
    <property type="protein sequence ID" value="KAK9425818.1"/>
    <property type="molecule type" value="Genomic_DNA"/>
</dbReference>
<feature type="region of interest" description="Disordered" evidence="3">
    <location>
        <begin position="48"/>
        <end position="69"/>
    </location>
</feature>